<gene>
    <name evidence="2" type="ORF">BE221DRAFT_94373</name>
</gene>
<proteinExistence type="predicted"/>
<dbReference type="Proteomes" id="UP000195557">
    <property type="component" value="Unassembled WGS sequence"/>
</dbReference>
<evidence type="ECO:0000256" key="1">
    <source>
        <dbReference type="SAM" id="MobiDB-lite"/>
    </source>
</evidence>
<organism evidence="2">
    <name type="scientific">Ostreococcus tauri</name>
    <name type="common">Marine green alga</name>
    <dbReference type="NCBI Taxonomy" id="70448"/>
    <lineage>
        <taxon>Eukaryota</taxon>
        <taxon>Viridiplantae</taxon>
        <taxon>Chlorophyta</taxon>
        <taxon>Mamiellophyceae</taxon>
        <taxon>Mamiellales</taxon>
        <taxon>Bathycoccaceae</taxon>
        <taxon>Ostreococcus</taxon>
    </lineage>
</organism>
<name>A0A1Y5IES7_OSTTA</name>
<feature type="region of interest" description="Disordered" evidence="1">
    <location>
        <begin position="122"/>
        <end position="151"/>
    </location>
</feature>
<dbReference type="EMBL" id="KZ155781">
    <property type="protein sequence ID" value="OUS46714.1"/>
    <property type="molecule type" value="Genomic_DNA"/>
</dbReference>
<sequence length="151" mass="15846">MGRHGDDAVSAFADLEELLRDAERACAPRPGTASMYFDGEWADDALREVASTLGVEGGDAGASADIAAALTIDDVALERRLRETSLARLLGLGEEYEDACGYDGVLEMKAPASVMDASPVIGVNEASESAPTPPAKVTDEDSWLDELLDGD</sequence>
<feature type="compositionally biased region" description="Acidic residues" evidence="1">
    <location>
        <begin position="140"/>
        <end position="151"/>
    </location>
</feature>
<evidence type="ECO:0000313" key="2">
    <source>
        <dbReference type="EMBL" id="OUS46714.1"/>
    </source>
</evidence>
<reference evidence="2" key="1">
    <citation type="submission" date="2017-04" db="EMBL/GenBank/DDBJ databases">
        <title>Population genomics of picophytoplankton unveils novel chromosome hypervariability.</title>
        <authorList>
            <consortium name="DOE Joint Genome Institute"/>
            <person name="Blanc-Mathieu R."/>
            <person name="Krasovec M."/>
            <person name="Hebrard M."/>
            <person name="Yau S."/>
            <person name="Desgranges E."/>
            <person name="Martin J."/>
            <person name="Schackwitz W."/>
            <person name="Kuo A."/>
            <person name="Salin G."/>
            <person name="Donnadieu C."/>
            <person name="Desdevises Y."/>
            <person name="Sanchez-Ferandin S."/>
            <person name="Moreau H."/>
            <person name="Rivals E."/>
            <person name="Grigoriev I.V."/>
            <person name="Grimsley N."/>
            <person name="Eyre-Walker A."/>
            <person name="Piganeau G."/>
        </authorList>
    </citation>
    <scope>NUCLEOTIDE SEQUENCE [LARGE SCALE GENOMIC DNA]</scope>
    <source>
        <strain evidence="2">RCC 1115</strain>
    </source>
</reference>
<accession>A0A1Y5IES7</accession>
<protein>
    <submittedName>
        <fullName evidence="2">Uncharacterized protein</fullName>
    </submittedName>
</protein>
<dbReference type="AlphaFoldDB" id="A0A1Y5IES7"/>